<proteinExistence type="predicted"/>
<dbReference type="EMBL" id="QPFP01000028">
    <property type="protein sequence ID" value="TEB29307.1"/>
    <property type="molecule type" value="Genomic_DNA"/>
</dbReference>
<accession>A0A4Y7T557</accession>
<name>A0A4Y7T557_COPMI</name>
<evidence type="ECO:0000313" key="1">
    <source>
        <dbReference type="EMBL" id="TEB29307.1"/>
    </source>
</evidence>
<protein>
    <submittedName>
        <fullName evidence="1">Uncharacterized protein</fullName>
    </submittedName>
</protein>
<dbReference type="Proteomes" id="UP000298030">
    <property type="component" value="Unassembled WGS sequence"/>
</dbReference>
<comment type="caution">
    <text evidence="1">The sequence shown here is derived from an EMBL/GenBank/DDBJ whole genome shotgun (WGS) entry which is preliminary data.</text>
</comment>
<evidence type="ECO:0000313" key="2">
    <source>
        <dbReference type="Proteomes" id="UP000298030"/>
    </source>
</evidence>
<sequence length="125" mass="13873">MAAAAISSDLDSLFEDRQIVTFPGEETGSVYQEHKPVRRIWRVSSRGQVAGSAKYFFTNYAFDLGNEPQRGRKLRPTVVFPQSGAPSTLGEWVRTVTFEDDRTSLTHTKITSLLANPAVFHPGSL</sequence>
<organism evidence="1 2">
    <name type="scientific">Coprinellus micaceus</name>
    <name type="common">Glistening ink-cap mushroom</name>
    <name type="synonym">Coprinus micaceus</name>
    <dbReference type="NCBI Taxonomy" id="71717"/>
    <lineage>
        <taxon>Eukaryota</taxon>
        <taxon>Fungi</taxon>
        <taxon>Dikarya</taxon>
        <taxon>Basidiomycota</taxon>
        <taxon>Agaricomycotina</taxon>
        <taxon>Agaricomycetes</taxon>
        <taxon>Agaricomycetidae</taxon>
        <taxon>Agaricales</taxon>
        <taxon>Agaricineae</taxon>
        <taxon>Psathyrellaceae</taxon>
        <taxon>Coprinellus</taxon>
    </lineage>
</organism>
<reference evidence="1 2" key="1">
    <citation type="journal article" date="2019" name="Nat. Ecol. Evol.">
        <title>Megaphylogeny resolves global patterns of mushroom evolution.</title>
        <authorList>
            <person name="Varga T."/>
            <person name="Krizsan K."/>
            <person name="Foldi C."/>
            <person name="Dima B."/>
            <person name="Sanchez-Garcia M."/>
            <person name="Sanchez-Ramirez S."/>
            <person name="Szollosi G.J."/>
            <person name="Szarkandi J.G."/>
            <person name="Papp V."/>
            <person name="Albert L."/>
            <person name="Andreopoulos W."/>
            <person name="Angelini C."/>
            <person name="Antonin V."/>
            <person name="Barry K.W."/>
            <person name="Bougher N.L."/>
            <person name="Buchanan P."/>
            <person name="Buyck B."/>
            <person name="Bense V."/>
            <person name="Catcheside P."/>
            <person name="Chovatia M."/>
            <person name="Cooper J."/>
            <person name="Damon W."/>
            <person name="Desjardin D."/>
            <person name="Finy P."/>
            <person name="Geml J."/>
            <person name="Haridas S."/>
            <person name="Hughes K."/>
            <person name="Justo A."/>
            <person name="Karasinski D."/>
            <person name="Kautmanova I."/>
            <person name="Kiss B."/>
            <person name="Kocsube S."/>
            <person name="Kotiranta H."/>
            <person name="LaButti K.M."/>
            <person name="Lechner B.E."/>
            <person name="Liimatainen K."/>
            <person name="Lipzen A."/>
            <person name="Lukacs Z."/>
            <person name="Mihaltcheva S."/>
            <person name="Morgado L.N."/>
            <person name="Niskanen T."/>
            <person name="Noordeloos M.E."/>
            <person name="Ohm R.A."/>
            <person name="Ortiz-Santana B."/>
            <person name="Ovrebo C."/>
            <person name="Racz N."/>
            <person name="Riley R."/>
            <person name="Savchenko A."/>
            <person name="Shiryaev A."/>
            <person name="Soop K."/>
            <person name="Spirin V."/>
            <person name="Szebenyi C."/>
            <person name="Tomsovsky M."/>
            <person name="Tulloss R.E."/>
            <person name="Uehling J."/>
            <person name="Grigoriev I.V."/>
            <person name="Vagvolgyi C."/>
            <person name="Papp T."/>
            <person name="Martin F.M."/>
            <person name="Miettinen O."/>
            <person name="Hibbett D.S."/>
            <person name="Nagy L.G."/>
        </authorList>
    </citation>
    <scope>NUCLEOTIDE SEQUENCE [LARGE SCALE GENOMIC DNA]</scope>
    <source>
        <strain evidence="1 2">FP101781</strain>
    </source>
</reference>
<dbReference type="AlphaFoldDB" id="A0A4Y7T557"/>
<keyword evidence="2" id="KW-1185">Reference proteome</keyword>
<gene>
    <name evidence="1" type="ORF">FA13DRAFT_1735008</name>
</gene>